<dbReference type="Proteomes" id="UP000294530">
    <property type="component" value="Unassembled WGS sequence"/>
</dbReference>
<dbReference type="EMBL" id="SHOA02000016">
    <property type="protein sequence ID" value="TDH68845.1"/>
    <property type="molecule type" value="Genomic_DNA"/>
</dbReference>
<keyword evidence="2" id="KW-1185">Reference proteome</keyword>
<comment type="caution">
    <text evidence="1">The sequence shown here is derived from an EMBL/GenBank/DDBJ whole genome shotgun (WGS) entry which is preliminary data.</text>
</comment>
<dbReference type="RefSeq" id="XP_067818344.1">
    <property type="nucleotide sequence ID" value="XM_067966727.1"/>
</dbReference>
<evidence type="ECO:0008006" key="3">
    <source>
        <dbReference type="Google" id="ProtNLM"/>
    </source>
</evidence>
<reference evidence="1 2" key="1">
    <citation type="journal article" date="2021" name="Genome Biol.">
        <title>AFLAP: assembly-free linkage analysis pipeline using k-mers from genome sequencing data.</title>
        <authorList>
            <person name="Fletcher K."/>
            <person name="Zhang L."/>
            <person name="Gil J."/>
            <person name="Han R."/>
            <person name="Cavanaugh K."/>
            <person name="Michelmore R."/>
        </authorList>
    </citation>
    <scope>NUCLEOTIDE SEQUENCE [LARGE SCALE GENOMIC DNA]</scope>
    <source>
        <strain evidence="1 2">SF5</strain>
    </source>
</reference>
<dbReference type="KEGG" id="blac:94352398"/>
<dbReference type="GeneID" id="94352398"/>
<organism evidence="1 2">
    <name type="scientific">Bremia lactucae</name>
    <name type="common">Lettuce downy mildew</name>
    <dbReference type="NCBI Taxonomy" id="4779"/>
    <lineage>
        <taxon>Eukaryota</taxon>
        <taxon>Sar</taxon>
        <taxon>Stramenopiles</taxon>
        <taxon>Oomycota</taxon>
        <taxon>Peronosporomycetes</taxon>
        <taxon>Peronosporales</taxon>
        <taxon>Peronosporaceae</taxon>
        <taxon>Bremia</taxon>
    </lineage>
</organism>
<proteinExistence type="predicted"/>
<evidence type="ECO:0000313" key="2">
    <source>
        <dbReference type="Proteomes" id="UP000294530"/>
    </source>
</evidence>
<dbReference type="OrthoDB" id="127017at2759"/>
<protein>
    <recommendedName>
        <fullName evidence="3">Reverse transcriptase/retrotransposon-derived protein RNase H-like domain-containing protein</fullName>
    </recommendedName>
</protein>
<accession>A0A976FL40</accession>
<sequence>MEAYHTFLNNLARSAQLQHPSSKATVCVFTDASDAGWATVQHKCTSTITLKQSQTNITSC</sequence>
<evidence type="ECO:0000313" key="1">
    <source>
        <dbReference type="EMBL" id="TDH68845.1"/>
    </source>
</evidence>
<gene>
    <name evidence="1" type="ORF">CCR75_008677</name>
</gene>
<dbReference type="AlphaFoldDB" id="A0A976FL40"/>
<name>A0A976FL40_BRELC</name>